<name>A0AA40AZP7_9PEZI</name>
<feature type="compositionally biased region" description="Basic residues" evidence="1">
    <location>
        <begin position="445"/>
        <end position="456"/>
    </location>
</feature>
<feature type="compositionally biased region" description="Basic and acidic residues" evidence="1">
    <location>
        <begin position="498"/>
        <end position="512"/>
    </location>
</feature>
<dbReference type="Proteomes" id="UP001172102">
    <property type="component" value="Unassembled WGS sequence"/>
</dbReference>
<feature type="compositionally biased region" description="Low complexity" evidence="1">
    <location>
        <begin position="684"/>
        <end position="693"/>
    </location>
</feature>
<feature type="region of interest" description="Disordered" evidence="1">
    <location>
        <begin position="1"/>
        <end position="619"/>
    </location>
</feature>
<feature type="region of interest" description="Disordered" evidence="1">
    <location>
        <begin position="895"/>
        <end position="944"/>
    </location>
</feature>
<evidence type="ECO:0000313" key="2">
    <source>
        <dbReference type="EMBL" id="KAK0724964.1"/>
    </source>
</evidence>
<feature type="compositionally biased region" description="Basic and acidic residues" evidence="1">
    <location>
        <begin position="233"/>
        <end position="246"/>
    </location>
</feature>
<feature type="compositionally biased region" description="Basic and acidic residues" evidence="1">
    <location>
        <begin position="308"/>
        <end position="317"/>
    </location>
</feature>
<gene>
    <name evidence="2" type="ORF">B0H67DRAFT_119058</name>
</gene>
<feature type="compositionally biased region" description="Polar residues" evidence="1">
    <location>
        <begin position="729"/>
        <end position="749"/>
    </location>
</feature>
<feature type="compositionally biased region" description="Low complexity" evidence="1">
    <location>
        <begin position="364"/>
        <end position="377"/>
    </location>
</feature>
<evidence type="ECO:0000256" key="1">
    <source>
        <dbReference type="SAM" id="MobiDB-lite"/>
    </source>
</evidence>
<accession>A0AA40AZP7</accession>
<feature type="compositionally biased region" description="Basic and acidic residues" evidence="1">
    <location>
        <begin position="468"/>
        <end position="482"/>
    </location>
</feature>
<dbReference type="AlphaFoldDB" id="A0AA40AZP7"/>
<feature type="compositionally biased region" description="Basic and acidic residues" evidence="1">
    <location>
        <begin position="43"/>
        <end position="54"/>
    </location>
</feature>
<dbReference type="EMBL" id="JAUKUA010000002">
    <property type="protein sequence ID" value="KAK0724964.1"/>
    <property type="molecule type" value="Genomic_DNA"/>
</dbReference>
<proteinExistence type="predicted"/>
<feature type="compositionally biased region" description="Polar residues" evidence="1">
    <location>
        <begin position="820"/>
        <end position="829"/>
    </location>
</feature>
<feature type="compositionally biased region" description="Basic and acidic residues" evidence="1">
    <location>
        <begin position="98"/>
        <end position="107"/>
    </location>
</feature>
<evidence type="ECO:0000313" key="3">
    <source>
        <dbReference type="Proteomes" id="UP001172102"/>
    </source>
</evidence>
<feature type="compositionally biased region" description="Low complexity" evidence="1">
    <location>
        <begin position="750"/>
        <end position="767"/>
    </location>
</feature>
<feature type="region of interest" description="Disordered" evidence="1">
    <location>
        <begin position="724"/>
        <end position="857"/>
    </location>
</feature>
<feature type="compositionally biased region" description="Basic residues" evidence="1">
    <location>
        <begin position="24"/>
        <end position="42"/>
    </location>
</feature>
<keyword evidence="3" id="KW-1185">Reference proteome</keyword>
<organism evidence="2 3">
    <name type="scientific">Lasiosphaeris hirsuta</name>
    <dbReference type="NCBI Taxonomy" id="260670"/>
    <lineage>
        <taxon>Eukaryota</taxon>
        <taxon>Fungi</taxon>
        <taxon>Dikarya</taxon>
        <taxon>Ascomycota</taxon>
        <taxon>Pezizomycotina</taxon>
        <taxon>Sordariomycetes</taxon>
        <taxon>Sordariomycetidae</taxon>
        <taxon>Sordariales</taxon>
        <taxon>Lasiosphaeriaceae</taxon>
        <taxon>Lasiosphaeris</taxon>
    </lineage>
</organism>
<protein>
    <submittedName>
        <fullName evidence="2">Uncharacterized protein</fullName>
    </submittedName>
</protein>
<feature type="compositionally biased region" description="Polar residues" evidence="1">
    <location>
        <begin position="597"/>
        <end position="611"/>
    </location>
</feature>
<feature type="compositionally biased region" description="Basic and acidic residues" evidence="1">
    <location>
        <begin position="837"/>
        <end position="848"/>
    </location>
</feature>
<comment type="caution">
    <text evidence="2">The sequence shown here is derived from an EMBL/GenBank/DDBJ whole genome shotgun (WGS) entry which is preliminary data.</text>
</comment>
<feature type="compositionally biased region" description="Polar residues" evidence="1">
    <location>
        <begin position="556"/>
        <end position="568"/>
    </location>
</feature>
<reference evidence="2" key="1">
    <citation type="submission" date="2023-06" db="EMBL/GenBank/DDBJ databases">
        <title>Genome-scale phylogeny and comparative genomics of the fungal order Sordariales.</title>
        <authorList>
            <consortium name="Lawrence Berkeley National Laboratory"/>
            <person name="Hensen N."/>
            <person name="Bonometti L."/>
            <person name="Westerberg I."/>
            <person name="Brannstrom I.O."/>
            <person name="Guillou S."/>
            <person name="Cros-Aarteil S."/>
            <person name="Calhoun S."/>
            <person name="Haridas S."/>
            <person name="Kuo A."/>
            <person name="Mondo S."/>
            <person name="Pangilinan J."/>
            <person name="Riley R."/>
            <person name="Labutti K."/>
            <person name="Andreopoulos B."/>
            <person name="Lipzen A."/>
            <person name="Chen C."/>
            <person name="Yanf M."/>
            <person name="Daum C."/>
            <person name="Ng V."/>
            <person name="Clum A."/>
            <person name="Steindorff A."/>
            <person name="Ohm R."/>
            <person name="Martin F."/>
            <person name="Silar P."/>
            <person name="Natvig D."/>
            <person name="Lalanne C."/>
            <person name="Gautier V."/>
            <person name="Ament-Velasquez S.L."/>
            <person name="Kruys A."/>
            <person name="Hutchinson M.I."/>
            <person name="Powell A.J."/>
            <person name="Barry K."/>
            <person name="Miller A.N."/>
            <person name="Grigoriev I.V."/>
            <person name="Debuchy R."/>
            <person name="Gladieux P."/>
            <person name="Thoren M.H."/>
            <person name="Johannesson H."/>
        </authorList>
    </citation>
    <scope>NUCLEOTIDE SEQUENCE</scope>
    <source>
        <strain evidence="2">SMH4607-1</strain>
    </source>
</reference>
<sequence>MTTIPGAYPVDLATPDEPTPLSHSHSHSHHHNHQHHDRNKLHKPIDPRGHKHADSGVGLFDSVPIQSSKVPEPKPGIFQDIDTNERIHEGPSYSFDSEPNRTIRYDSEPAAVPPQASEANRAAPQDVDGANSHHSESNEQPIEQKVEDKTTSDKTAGGKPKTDEIAPPYWGSLPKALGGGIYNTVMGHGSSTDDHAQHHNIPQRSEASERSHVPGDTTDYPRGGIYNSVAGHGSKDEESKRHDLPHASEAQANMHPSPGAAMLNIVEQNESSPSIAEAGSGKSDVAPTVLPETSMRDDVLLAGNVSGYDDRHTDPRPETSAPETTQTSRKSESAAPRAFPLTASHQEDQHHSSWSGSRTEGDLAGAANVGAGIAAAKQAEKPKKLKKQKEPSPNGRDRRRSKEVTRNNNDGLISGNHPQRQKEENELTQTERKKSRDEGSPTGEKKHHKILGIFHRHKDDDTAVSEPTKQETNHRSSHKKQEAAAAATAGAGAYGLMHHREDDKKVKEKESISELASQQPNFRGRSKSVKEIVTAPAAESAGGFGTLYQKPEEQPANLTFQDSLGNKPTQPPPERSNKRHSHSLVPSEASAGDFSQPAATSNVTQNHSQPSGADKSKVDPAVASGIGLAVGLGAYQLAGTREQSKLPDLEPLDTTSDFENPREPPSANLSATSSTKPSTRRSLRASSLSNPSAIPAPTGHSSGDDAAYGTGRYSAQDFGAAANVKPISHMNTPSAAQRATRQSTDYNVLSSGTTAGGKSSSFSGSTTKIGNGGAVMSSRQDDDSELYNVLSSGTPSGVKVKPRTPRSSVSADPNRGGDGQFNTLSSSSGVDAVNRQKSSERAKGESTKHTLSPPPIPAYIEERKHDVAHEAKPELHMFPTPEQAQDMSPEVLPAPYTAAAPRSSPSPKIRDTEISSPVLTKEGSLPIQHQDVERKRSHPSTTDPALAAATGAWTANGGAVGGNAGPEKLVHKCEHCGGDNDISTYLRRMR</sequence>
<feature type="region of interest" description="Disordered" evidence="1">
    <location>
        <begin position="641"/>
        <end position="711"/>
    </location>
</feature>
<feature type="compositionally biased region" description="Polar residues" evidence="1">
    <location>
        <begin position="667"/>
        <end position="676"/>
    </location>
</feature>
<feature type="compositionally biased region" description="Basic and acidic residues" evidence="1">
    <location>
        <begin position="420"/>
        <end position="439"/>
    </location>
</feature>
<feature type="compositionally biased region" description="Basic and acidic residues" evidence="1">
    <location>
        <begin position="131"/>
        <end position="152"/>
    </location>
</feature>